<proteinExistence type="predicted"/>
<evidence type="ECO:0000313" key="3">
    <source>
        <dbReference type="Proteomes" id="UP000813461"/>
    </source>
</evidence>
<feature type="region of interest" description="Disordered" evidence="1">
    <location>
        <begin position="60"/>
        <end position="84"/>
    </location>
</feature>
<organism evidence="2 3">
    <name type="scientific">Paraphoma chrysanthemicola</name>
    <dbReference type="NCBI Taxonomy" id="798071"/>
    <lineage>
        <taxon>Eukaryota</taxon>
        <taxon>Fungi</taxon>
        <taxon>Dikarya</taxon>
        <taxon>Ascomycota</taxon>
        <taxon>Pezizomycotina</taxon>
        <taxon>Dothideomycetes</taxon>
        <taxon>Pleosporomycetidae</taxon>
        <taxon>Pleosporales</taxon>
        <taxon>Pleosporineae</taxon>
        <taxon>Phaeosphaeriaceae</taxon>
        <taxon>Paraphoma</taxon>
    </lineage>
</organism>
<dbReference type="AlphaFoldDB" id="A0A8K0VWB1"/>
<dbReference type="OrthoDB" id="2400485at2759"/>
<accession>A0A8K0VWB1</accession>
<protein>
    <submittedName>
        <fullName evidence="2">Uncharacterized protein</fullName>
    </submittedName>
</protein>
<dbReference type="EMBL" id="JAGMVJ010000015">
    <property type="protein sequence ID" value="KAH7080895.1"/>
    <property type="molecule type" value="Genomic_DNA"/>
</dbReference>
<reference evidence="2" key="1">
    <citation type="journal article" date="2021" name="Nat. Commun.">
        <title>Genetic determinants of endophytism in the Arabidopsis root mycobiome.</title>
        <authorList>
            <person name="Mesny F."/>
            <person name="Miyauchi S."/>
            <person name="Thiergart T."/>
            <person name="Pickel B."/>
            <person name="Atanasova L."/>
            <person name="Karlsson M."/>
            <person name="Huettel B."/>
            <person name="Barry K.W."/>
            <person name="Haridas S."/>
            <person name="Chen C."/>
            <person name="Bauer D."/>
            <person name="Andreopoulos W."/>
            <person name="Pangilinan J."/>
            <person name="LaButti K."/>
            <person name="Riley R."/>
            <person name="Lipzen A."/>
            <person name="Clum A."/>
            <person name="Drula E."/>
            <person name="Henrissat B."/>
            <person name="Kohler A."/>
            <person name="Grigoriev I.V."/>
            <person name="Martin F.M."/>
            <person name="Hacquard S."/>
        </authorList>
    </citation>
    <scope>NUCLEOTIDE SEQUENCE</scope>
    <source>
        <strain evidence="2">MPI-SDFR-AT-0120</strain>
    </source>
</reference>
<keyword evidence="3" id="KW-1185">Reference proteome</keyword>
<comment type="caution">
    <text evidence="2">The sequence shown here is derived from an EMBL/GenBank/DDBJ whole genome shotgun (WGS) entry which is preliminary data.</text>
</comment>
<gene>
    <name evidence="2" type="ORF">FB567DRAFT_532032</name>
</gene>
<sequence length="84" mass="9075">MLSGTRSTRTKFPATLRQLPNKPAISQIQDIILTLIPIRQNRSEMTNSIEAAGDTVSAANSGFLNDGTAPGERFEPRQTATSES</sequence>
<dbReference type="Proteomes" id="UP000813461">
    <property type="component" value="Unassembled WGS sequence"/>
</dbReference>
<evidence type="ECO:0000313" key="2">
    <source>
        <dbReference type="EMBL" id="KAH7080895.1"/>
    </source>
</evidence>
<evidence type="ECO:0000256" key="1">
    <source>
        <dbReference type="SAM" id="MobiDB-lite"/>
    </source>
</evidence>
<name>A0A8K0VWB1_9PLEO</name>